<dbReference type="RefSeq" id="WP_235166026.1">
    <property type="nucleotide sequence ID" value="NZ_CP098805.1"/>
</dbReference>
<accession>A0ABY4XID9</accession>
<dbReference type="Proteomes" id="UP001055420">
    <property type="component" value="Chromosome"/>
</dbReference>
<dbReference type="EMBL" id="CP098805">
    <property type="protein sequence ID" value="USJ30187.1"/>
    <property type="molecule type" value="Genomic_DNA"/>
</dbReference>
<gene>
    <name evidence="1" type="ORF">NFI80_20270</name>
</gene>
<reference evidence="1" key="1">
    <citation type="submission" date="2022-06" db="EMBL/GenBank/DDBJ databases">
        <title>Novel species in genus Dyadobacter.</title>
        <authorList>
            <person name="Ma C."/>
        </authorList>
    </citation>
    <scope>NUCLEOTIDE SEQUENCE</scope>
    <source>
        <strain evidence="1">CY22</strain>
    </source>
</reference>
<evidence type="ECO:0000313" key="1">
    <source>
        <dbReference type="EMBL" id="USJ30187.1"/>
    </source>
</evidence>
<name>A0ABY4XID9_9BACT</name>
<protein>
    <submittedName>
        <fullName evidence="1">Uncharacterized protein</fullName>
    </submittedName>
</protein>
<evidence type="ECO:0000313" key="2">
    <source>
        <dbReference type="Proteomes" id="UP001055420"/>
    </source>
</evidence>
<proteinExistence type="predicted"/>
<organism evidence="1 2">
    <name type="scientific">Dyadobacter chenhuakuii</name>
    <dbReference type="NCBI Taxonomy" id="2909339"/>
    <lineage>
        <taxon>Bacteria</taxon>
        <taxon>Pseudomonadati</taxon>
        <taxon>Bacteroidota</taxon>
        <taxon>Cytophagia</taxon>
        <taxon>Cytophagales</taxon>
        <taxon>Spirosomataceae</taxon>
        <taxon>Dyadobacter</taxon>
    </lineage>
</organism>
<sequence length="84" mass="9943">MALHGNHFIREIEKFNPDLYIAHLGWVAMGITTIKIYSKFNSMLFYLHDEVQDRLFEFSAEDPKKLKSAEEYKKVIQAYLEAYP</sequence>
<keyword evidence="2" id="KW-1185">Reference proteome</keyword>